<evidence type="ECO:0000313" key="2">
    <source>
        <dbReference type="EMBL" id="CEM45049.1"/>
    </source>
</evidence>
<dbReference type="SUPFAM" id="SSF50405">
    <property type="entry name" value="Actin-crosslinking proteins"/>
    <property type="match status" value="2"/>
</dbReference>
<feature type="compositionally biased region" description="Polar residues" evidence="1">
    <location>
        <begin position="329"/>
        <end position="340"/>
    </location>
</feature>
<dbReference type="SUPFAM" id="SSF51110">
    <property type="entry name" value="alpha-D-mannose-specific plant lectins"/>
    <property type="match status" value="1"/>
</dbReference>
<feature type="region of interest" description="Disordered" evidence="1">
    <location>
        <begin position="210"/>
        <end position="244"/>
    </location>
</feature>
<dbReference type="InterPro" id="IPR036426">
    <property type="entry name" value="Bulb-type_lectin_dom_sf"/>
</dbReference>
<proteinExistence type="predicted"/>
<evidence type="ECO:0000256" key="1">
    <source>
        <dbReference type="SAM" id="MobiDB-lite"/>
    </source>
</evidence>
<dbReference type="EMBL" id="CDMZ01003085">
    <property type="protein sequence ID" value="CEM45049.1"/>
    <property type="molecule type" value="Genomic_DNA"/>
</dbReference>
<feature type="region of interest" description="Disordered" evidence="1">
    <location>
        <begin position="266"/>
        <end position="300"/>
    </location>
</feature>
<dbReference type="VEuPathDB" id="CryptoDB:Cvel_7385"/>
<feature type="compositionally biased region" description="Acidic residues" evidence="1">
    <location>
        <begin position="234"/>
        <end position="244"/>
    </location>
</feature>
<organism evidence="2">
    <name type="scientific">Chromera velia CCMP2878</name>
    <dbReference type="NCBI Taxonomy" id="1169474"/>
    <lineage>
        <taxon>Eukaryota</taxon>
        <taxon>Sar</taxon>
        <taxon>Alveolata</taxon>
        <taxon>Colpodellida</taxon>
        <taxon>Chromeraceae</taxon>
        <taxon>Chromera</taxon>
    </lineage>
</organism>
<dbReference type="Gene3D" id="2.80.10.50">
    <property type="match status" value="2"/>
</dbReference>
<name>A0A0G4HLP4_9ALVE</name>
<feature type="compositionally biased region" description="Basic and acidic residues" evidence="1">
    <location>
        <begin position="291"/>
        <end position="300"/>
    </location>
</feature>
<feature type="region of interest" description="Disordered" evidence="1">
    <location>
        <begin position="167"/>
        <end position="195"/>
    </location>
</feature>
<feature type="region of interest" description="Disordered" evidence="1">
    <location>
        <begin position="316"/>
        <end position="340"/>
    </location>
</feature>
<dbReference type="AlphaFoldDB" id="A0A0G4HLP4"/>
<sequence length="941" mass="104534">MDLLEARVKHIACAFAPGHGLLSCPGDALLSEPEIAPFSEFDQFIEDLLQQTQHFTAAECATLSSSSLEQTFKTKAEESERKIKGALLAEFSGVSSETQSDLHASTVKVLRAAHRVFSSGFELNRCLCENHKILNHFKCQRDEGVEFLSAVGNASETTMEHIGKEMEARQMAKEAAAAGGTPSPPPPLTAVTTPSPSTAVLRQNAPVHVHTRTENPDTDPDSLPAPAPPLSGDGEAEADSVEESDGYWTPTVLSSFEAGWITRPTAEAQAPSNVMEATQKRLAEQDEEEEEQKKVGRQDRHSLVRDSLCLRGQGRLHDTEGEEGAQCEASESGNLATWSPSNSGEKFNFKKAFHHLASAAVRLLEKHQVGTHARSVWDYEGRQWESEELRRRGDTLHEGQHLGPGQALISGNGRYKWVLQHDNWMHGWDRHGGGFFHVKMGSGGHYEMHMQRDCNLVIYRAVMQSDRNFVLYNGHGHAIWQTGTSVGSEGHFYCSDFHQDQLVSKLGFEVDVALAHTQSLGAEAVNLFKMVSGHLGKIGTAVSALAEKLIEMCKVVVGSGGTMVGYDLGWFVMEGESHVGWTLVDHPVGKVEAVPNFKVRLTSGDSCPQIKMYPGFRVKIRHPKICKKRKCSKKVFGRRVCVPIYYPCGVEHKTVADVKVGPWHLLHSDCRCFSGLKCASSSRGNRPVGAVQVGIFSQNGQKWCADNGPDFICDKSGINGDWERFTMEYEDHLQVSLKGGNQKKNCADQEDRVRCNVDGVGGHWEKFRFEFTDDGWMGIRGQRSNRLCANEGNRLICNRDGLGAWEKFRVVVIGMPSGEYSMKSKRHDHAFCSDEHDKIRCNRSGAGGSWEKWRFEFKGDKVALKGGQHGKYCSDEGSNGVLCNRDGFHSQEEFQLMPMGDRTYALRGARGKFCADDDSNRMVCDRDWPRGPWEQFEIRKL</sequence>
<dbReference type="PROSITE" id="PS51257">
    <property type="entry name" value="PROKAR_LIPOPROTEIN"/>
    <property type="match status" value="1"/>
</dbReference>
<reference evidence="2" key="1">
    <citation type="submission" date="2014-11" db="EMBL/GenBank/DDBJ databases">
        <authorList>
            <person name="Otto D Thomas"/>
            <person name="Naeem Raeece"/>
        </authorList>
    </citation>
    <scope>NUCLEOTIDE SEQUENCE</scope>
</reference>
<protein>
    <recommendedName>
        <fullName evidence="3">Bulb-type lectin domain-containing protein</fullName>
    </recommendedName>
</protein>
<evidence type="ECO:0008006" key="3">
    <source>
        <dbReference type="Google" id="ProtNLM"/>
    </source>
</evidence>
<gene>
    <name evidence="2" type="ORF">Cvel_7385</name>
</gene>
<accession>A0A0G4HLP4</accession>
<dbReference type="CDD" id="cd00257">
    <property type="entry name" value="beta-trefoil_FSCN-like"/>
    <property type="match status" value="2"/>
</dbReference>
<dbReference type="InterPro" id="IPR008999">
    <property type="entry name" value="Actin-crosslinking"/>
</dbReference>
<dbReference type="Gene3D" id="2.90.10.10">
    <property type="entry name" value="Bulb-type lectin domain"/>
    <property type="match status" value="1"/>
</dbReference>